<dbReference type="InterPro" id="IPR029021">
    <property type="entry name" value="Prot-tyrosine_phosphatase-like"/>
</dbReference>
<dbReference type="Gene3D" id="2.30.29.30">
    <property type="entry name" value="Pleckstrin-homology domain (PH domain)/Phosphotyrosine-binding domain (PTB)"/>
    <property type="match status" value="1"/>
</dbReference>
<keyword evidence="6" id="KW-0378">Hydrolase</keyword>
<proteinExistence type="inferred from homology"/>
<dbReference type="EC" id="3.1.3.64" evidence="6"/>
<comment type="caution">
    <text evidence="6">The sequence shown here is derived from an EMBL/GenBank/DDBJ whole genome shotgun (WGS) entry which is preliminary data.</text>
</comment>
<dbReference type="GO" id="GO:0005737">
    <property type="term" value="C:cytoplasm"/>
    <property type="evidence" value="ECO:0007669"/>
    <property type="project" value="TreeGrafter"/>
</dbReference>
<feature type="region of interest" description="Disordered" evidence="4">
    <location>
        <begin position="668"/>
        <end position="706"/>
    </location>
</feature>
<evidence type="ECO:0000313" key="7">
    <source>
        <dbReference type="Proteomes" id="UP000028545"/>
    </source>
</evidence>
<dbReference type="Pfam" id="PF06602">
    <property type="entry name" value="Myotub-related"/>
    <property type="match status" value="1"/>
</dbReference>
<feature type="binding site" evidence="3">
    <location>
        <begin position="340"/>
        <end position="341"/>
    </location>
    <ligand>
        <name>substrate</name>
    </ligand>
</feature>
<reference evidence="6 7" key="1">
    <citation type="journal article" date="2014" name="Genome Announc.">
        <title>Draft genome sequence of the pathogenic fungus Scedosporium apiospermum.</title>
        <authorList>
            <person name="Vandeputte P."/>
            <person name="Ghamrawi S."/>
            <person name="Rechenmann M."/>
            <person name="Iltis A."/>
            <person name="Giraud S."/>
            <person name="Fleury M."/>
            <person name="Thornton C."/>
            <person name="Delhaes L."/>
            <person name="Meyer W."/>
            <person name="Papon N."/>
            <person name="Bouchara J.P."/>
        </authorList>
    </citation>
    <scope>NUCLEOTIDE SEQUENCE [LARGE SCALE GENOMIC DNA]</scope>
    <source>
        <strain evidence="6 7">IHEM 14462</strain>
    </source>
</reference>
<dbReference type="InterPro" id="IPR030564">
    <property type="entry name" value="Myotubularin"/>
</dbReference>
<evidence type="ECO:0000256" key="3">
    <source>
        <dbReference type="PIRSR" id="PIRSR630564-2"/>
    </source>
</evidence>
<feature type="active site" description="Phosphocysteine intermediate" evidence="2">
    <location>
        <position position="404"/>
    </location>
</feature>
<dbReference type="OrthoDB" id="271628at2759"/>
<gene>
    <name evidence="6" type="ORF">SAPIO_CDS5918</name>
</gene>
<dbReference type="PANTHER" id="PTHR10807:SF128">
    <property type="entry name" value="PHOSPHATIDYLINOSITOL-3,5-BISPHOSPHATE 3-PHOSPHATASE"/>
    <property type="match status" value="1"/>
</dbReference>
<feature type="binding site" evidence="3">
    <location>
        <begin position="404"/>
        <end position="410"/>
    </location>
    <ligand>
        <name>substrate</name>
    </ligand>
</feature>
<dbReference type="EMBL" id="JOWA01000099">
    <property type="protein sequence ID" value="KEZ42662.1"/>
    <property type="molecule type" value="Genomic_DNA"/>
</dbReference>
<protein>
    <submittedName>
        <fullName evidence="6">Phosphatidylinositol-3-phosphatase</fullName>
        <ecNumber evidence="6">3.1.3.64</ecNumber>
    </submittedName>
</protein>
<dbReference type="GO" id="GO:0046856">
    <property type="term" value="P:phosphatidylinositol dephosphorylation"/>
    <property type="evidence" value="ECO:0007669"/>
    <property type="project" value="TreeGrafter"/>
</dbReference>
<dbReference type="VEuPathDB" id="FungiDB:SAPIO_CDS5918"/>
<evidence type="ECO:0000256" key="2">
    <source>
        <dbReference type="PIRSR" id="PIRSR630564-1"/>
    </source>
</evidence>
<dbReference type="GO" id="GO:0004438">
    <property type="term" value="F:phosphatidylinositol-3-phosphate phosphatase activity"/>
    <property type="evidence" value="ECO:0007669"/>
    <property type="project" value="UniProtKB-EC"/>
</dbReference>
<dbReference type="OMA" id="RTMEGFM"/>
<feature type="region of interest" description="Disordered" evidence="4">
    <location>
        <begin position="255"/>
        <end position="279"/>
    </location>
</feature>
<dbReference type="KEGG" id="sapo:SAPIO_CDS5918"/>
<feature type="domain" description="Myotubularin phosphatase" evidence="5">
    <location>
        <begin position="134"/>
        <end position="635"/>
    </location>
</feature>
<dbReference type="RefSeq" id="XP_016642461.1">
    <property type="nucleotide sequence ID" value="XM_016788145.1"/>
</dbReference>
<accession>A0A084G5Q0</accession>
<dbReference type="InterPro" id="IPR016130">
    <property type="entry name" value="Tyr_Pase_AS"/>
</dbReference>
<comment type="similarity">
    <text evidence="1">Belongs to the protein-tyrosine phosphatase family. Non-receptor class myotubularin subfamily.</text>
</comment>
<keyword evidence="7" id="KW-1185">Reference proteome</keyword>
<evidence type="ECO:0000256" key="1">
    <source>
        <dbReference type="ARBA" id="ARBA00007471"/>
    </source>
</evidence>
<dbReference type="Proteomes" id="UP000028545">
    <property type="component" value="Unassembled WGS sequence"/>
</dbReference>
<dbReference type="GeneID" id="27724990"/>
<dbReference type="HOGENOM" id="CLU_001839_5_1_1"/>
<name>A0A084G5Q0_PSEDA</name>
<dbReference type="PROSITE" id="PS00383">
    <property type="entry name" value="TYR_PHOSPHATASE_1"/>
    <property type="match status" value="1"/>
</dbReference>
<dbReference type="GO" id="GO:0016020">
    <property type="term" value="C:membrane"/>
    <property type="evidence" value="ECO:0007669"/>
    <property type="project" value="TreeGrafter"/>
</dbReference>
<feature type="compositionally biased region" description="Low complexity" evidence="4">
    <location>
        <begin position="676"/>
        <end position="694"/>
    </location>
</feature>
<evidence type="ECO:0000313" key="6">
    <source>
        <dbReference type="EMBL" id="KEZ42662.1"/>
    </source>
</evidence>
<dbReference type="InterPro" id="IPR010569">
    <property type="entry name" value="Myotubularin-like_Pase_dom"/>
</dbReference>
<sequence length="829" mass="92773">MEVRKVFDNVQGINGGLTSTGTLRLTDFHLVFCSPAPNSQQSKDGAPPKIRESWITYPMLCYCAFRPTPPSSGIPSSIRIRCRDFTFVTFNFQDDKLARAAFDFIRARTCRLGTVEKLYAFSHMPLKPELGINGWELYDARAEFRRQGISEKSTDKGWRISTINQDYKFCDTYPGLLVVPSSISDLTLKYAKDFRSRNRIPALSYLHPVNGCTILRSSQPQAGITRKTNPQDEKLVCAAFSSNMRSGMIGDLARPKLASEPSSQSETPPDSSVSDVSLQSDIPEMYDSKGKRLIYGAQQSNLIVDARPTINAIFNQMQGYGSENMEGYKNTQKVFLNIDNIHVMRSSLNQVIEAIKDADISALPPNRDLLAKSGWIKHIFHVLSGAIQVAKQVGINHSHVLIHCSDGWDRTSQLSALAQIMLDPYYRTLEGFMVLVEKDWLSFGHMFRLRSGHLNHDDWFVVQKDALAGSTVQPGESDGRGDALQNALDGARRLFGQAKTDPQLEAMTETAPGEVVESEITTKKMVSPVFHQFLDCAYQMQRQFPDRFEFNERFLRRLLYHLYSCQYGTFLYNSEKQRHDAKVFTRTSSVWDYFLSRRVEFINPNFEPVIDDHVKGRERLLFPDIKEIRWWHQVFNRSDEEMNASLDAMAAMESGRETMMAGLEVPTSTIQSNSQPTTPLRSLSPMPPTTLTTSQSALDSVDPAKDSLTPEAAVPALHRSASADANSGAFSTIRDGLAGLRLLNPLGRAGEASNAAASVHREQEMREMTSRDDELSFNDAVVIDPSEVPDDACPDEDLSYWILDLSTCTIIGSSDEKVPSHSVACTPLV</sequence>
<dbReference type="SUPFAM" id="SSF52799">
    <property type="entry name" value="(Phosphotyrosine protein) phosphatases II"/>
    <property type="match status" value="1"/>
</dbReference>
<evidence type="ECO:0000256" key="4">
    <source>
        <dbReference type="SAM" id="MobiDB-lite"/>
    </source>
</evidence>
<dbReference type="PANTHER" id="PTHR10807">
    <property type="entry name" value="MYOTUBULARIN-RELATED"/>
    <property type="match status" value="1"/>
</dbReference>
<dbReference type="InterPro" id="IPR011993">
    <property type="entry name" value="PH-like_dom_sf"/>
</dbReference>
<evidence type="ECO:0000259" key="5">
    <source>
        <dbReference type="PROSITE" id="PS51339"/>
    </source>
</evidence>
<organism evidence="6 7">
    <name type="scientific">Pseudallescheria apiosperma</name>
    <name type="common">Scedosporium apiospermum</name>
    <dbReference type="NCBI Taxonomy" id="563466"/>
    <lineage>
        <taxon>Eukaryota</taxon>
        <taxon>Fungi</taxon>
        <taxon>Dikarya</taxon>
        <taxon>Ascomycota</taxon>
        <taxon>Pezizomycotina</taxon>
        <taxon>Sordariomycetes</taxon>
        <taxon>Hypocreomycetidae</taxon>
        <taxon>Microascales</taxon>
        <taxon>Microascaceae</taxon>
        <taxon>Scedosporium</taxon>
    </lineage>
</organism>
<dbReference type="AlphaFoldDB" id="A0A084G5Q0"/>
<feature type="compositionally biased region" description="Low complexity" evidence="4">
    <location>
        <begin position="268"/>
        <end position="277"/>
    </location>
</feature>
<dbReference type="PROSITE" id="PS51339">
    <property type="entry name" value="PPASE_MYOTUBULARIN"/>
    <property type="match status" value="1"/>
</dbReference>